<evidence type="ECO:0000313" key="2">
    <source>
        <dbReference type="Proteomes" id="UP001158598"/>
    </source>
</evidence>
<name>A0AA35XVM1_METCP</name>
<evidence type="ECO:0000313" key="1">
    <source>
        <dbReference type="EMBL" id="CAI8847344.1"/>
    </source>
</evidence>
<sequence>MLGMHIGIAGGGKIAHFRVIRSLAVLHPVHQFRDDAVEVHVALAVRVGRQVHRHPVDPGGEVGAVVQVEAAQEILVGLAGAAVLRGQHAGHDLDQFAHPQQGPVLELVLAHHPLRGRLRQTYQVGLAPYDLDRFEADRFFDDLRIILVIVICFRSRSRLGFGRRFGRCRRLYPYLGR</sequence>
<proteinExistence type="predicted"/>
<protein>
    <submittedName>
        <fullName evidence="1">Uncharacterized protein</fullName>
    </submittedName>
</protein>
<reference evidence="1" key="1">
    <citation type="submission" date="2023-03" db="EMBL/GenBank/DDBJ databases">
        <authorList>
            <person name="Pearce D."/>
        </authorList>
    </citation>
    <scope>NUCLEOTIDE SEQUENCE</scope>
    <source>
        <strain evidence="1">Mc</strain>
    </source>
</reference>
<accession>A0AA35XVM1</accession>
<dbReference type="Proteomes" id="UP001158598">
    <property type="component" value="Chromosome"/>
</dbReference>
<dbReference type="EMBL" id="OX458332">
    <property type="protein sequence ID" value="CAI8847344.1"/>
    <property type="molecule type" value="Genomic_DNA"/>
</dbReference>
<dbReference type="AlphaFoldDB" id="A0AA35XVM1"/>
<gene>
    <name evidence="1" type="ORF">MCNOR_2427</name>
</gene>
<organism evidence="1 2">
    <name type="scientific">Methylococcus capsulatus</name>
    <dbReference type="NCBI Taxonomy" id="414"/>
    <lineage>
        <taxon>Bacteria</taxon>
        <taxon>Pseudomonadati</taxon>
        <taxon>Pseudomonadota</taxon>
        <taxon>Gammaproteobacteria</taxon>
        <taxon>Methylococcales</taxon>
        <taxon>Methylococcaceae</taxon>
        <taxon>Methylococcus</taxon>
    </lineage>
</organism>